<feature type="region of interest" description="Disordered" evidence="2">
    <location>
        <begin position="344"/>
        <end position="405"/>
    </location>
</feature>
<dbReference type="PANTHER" id="PTHR15276:SF0">
    <property type="entry name" value="COILED-COIL DOMAIN-CONTAINING PROTEIN 6"/>
    <property type="match status" value="1"/>
</dbReference>
<feature type="coiled-coil region" evidence="1">
    <location>
        <begin position="11"/>
        <end position="63"/>
    </location>
</feature>
<evidence type="ECO:0000313" key="4">
    <source>
        <dbReference type="Proteomes" id="UP000559256"/>
    </source>
</evidence>
<evidence type="ECO:0000256" key="1">
    <source>
        <dbReference type="SAM" id="Coils"/>
    </source>
</evidence>
<feature type="compositionally biased region" description="Low complexity" evidence="2">
    <location>
        <begin position="344"/>
        <end position="353"/>
    </location>
</feature>
<dbReference type="EMBL" id="JAACJM010000019">
    <property type="protein sequence ID" value="KAF5367485.1"/>
    <property type="molecule type" value="Genomic_DNA"/>
</dbReference>
<proteinExistence type="predicted"/>
<feature type="coiled-coil region" evidence="1">
    <location>
        <begin position="111"/>
        <end position="138"/>
    </location>
</feature>
<keyword evidence="1" id="KW-0175">Coiled coil</keyword>
<accession>A0A8H5GMQ4</accession>
<dbReference type="Pfam" id="PF09755">
    <property type="entry name" value="DUF2046"/>
    <property type="match status" value="1"/>
</dbReference>
<reference evidence="3 4" key="1">
    <citation type="journal article" date="2020" name="ISME J.">
        <title>Uncovering the hidden diversity of litter-decomposition mechanisms in mushroom-forming fungi.</title>
        <authorList>
            <person name="Floudas D."/>
            <person name="Bentzer J."/>
            <person name="Ahren D."/>
            <person name="Johansson T."/>
            <person name="Persson P."/>
            <person name="Tunlid A."/>
        </authorList>
    </citation>
    <scope>NUCLEOTIDE SEQUENCE [LARGE SCALE GENOMIC DNA]</scope>
    <source>
        <strain evidence="3 4">CBS 291.85</strain>
    </source>
</reference>
<organism evidence="3 4">
    <name type="scientific">Tetrapyrgos nigripes</name>
    <dbReference type="NCBI Taxonomy" id="182062"/>
    <lineage>
        <taxon>Eukaryota</taxon>
        <taxon>Fungi</taxon>
        <taxon>Dikarya</taxon>
        <taxon>Basidiomycota</taxon>
        <taxon>Agaricomycotina</taxon>
        <taxon>Agaricomycetes</taxon>
        <taxon>Agaricomycetidae</taxon>
        <taxon>Agaricales</taxon>
        <taxon>Marasmiineae</taxon>
        <taxon>Marasmiaceae</taxon>
        <taxon>Tetrapyrgos</taxon>
    </lineage>
</organism>
<sequence>MSSSPVSLRRLSNSSNYLKEQEILINEYEAEEERIINVLSRKLEQLREEKIDLENTLEAESESHVNRLSRQLSAMRMAQQAQTNGTNSGSGDGPISMNNVLVADPSTEVMLEALRQENEQLRNRLADIERDYIRISRLNEIYREELIEHRSRLGESVDNLVGLSSDSFSRRPIRQRSTSSLSSTSPSTSVGYYPSPSHPPANGVPIPRTPSQIHRPVNNISEANTPLSHSGSSMSESPFPLGDDPASFASNLTSLTTPSSSASFHAHYNATLANHGPQRQLTYPSVPPPSLSSSFGSPNVSYHIGNASYRDQSLSPVEPLSRRNSNARIGVEWRVAETGNLRSISASRSQSRRGSMDRGGRVAETGSLTRRRSRAESHGQGMPLPSTTEAPEAREPDWVNDGPGT</sequence>
<feature type="compositionally biased region" description="Low complexity" evidence="2">
    <location>
        <begin position="177"/>
        <end position="195"/>
    </location>
</feature>
<dbReference type="InterPro" id="IPR019152">
    <property type="entry name" value="DUF2046"/>
</dbReference>
<comment type="caution">
    <text evidence="3">The sequence shown here is derived from an EMBL/GenBank/DDBJ whole genome shotgun (WGS) entry which is preliminary data.</text>
</comment>
<dbReference type="Proteomes" id="UP000559256">
    <property type="component" value="Unassembled WGS sequence"/>
</dbReference>
<name>A0A8H5GMQ4_9AGAR</name>
<protein>
    <submittedName>
        <fullName evidence="3">Uncharacterized protein</fullName>
    </submittedName>
</protein>
<evidence type="ECO:0000313" key="3">
    <source>
        <dbReference type="EMBL" id="KAF5367485.1"/>
    </source>
</evidence>
<dbReference type="OrthoDB" id="78858at2759"/>
<gene>
    <name evidence="3" type="ORF">D9758_003727</name>
</gene>
<evidence type="ECO:0000256" key="2">
    <source>
        <dbReference type="SAM" id="MobiDB-lite"/>
    </source>
</evidence>
<dbReference type="PANTHER" id="PTHR15276">
    <property type="entry name" value="H4 D10S170 PROTEIN-RELATED"/>
    <property type="match status" value="1"/>
</dbReference>
<feature type="compositionally biased region" description="Polar residues" evidence="2">
    <location>
        <begin position="218"/>
        <end position="236"/>
    </location>
</feature>
<dbReference type="AlphaFoldDB" id="A0A8H5GMQ4"/>
<keyword evidence="4" id="KW-1185">Reference proteome</keyword>
<feature type="region of interest" description="Disordered" evidence="2">
    <location>
        <begin position="170"/>
        <end position="242"/>
    </location>
</feature>